<evidence type="ECO:0000259" key="4">
    <source>
        <dbReference type="Pfam" id="PF04577"/>
    </source>
</evidence>
<dbReference type="InterPro" id="IPR049625">
    <property type="entry name" value="Glyco_transf_61_cat"/>
</dbReference>
<keyword evidence="1" id="KW-0328">Glycosyltransferase</keyword>
<dbReference type="Pfam" id="PF04577">
    <property type="entry name" value="Glyco_transf_61"/>
    <property type="match status" value="1"/>
</dbReference>
<comment type="caution">
    <text evidence="5">The sequence shown here is derived from an EMBL/GenBank/DDBJ whole genome shotgun (WGS) entry which is preliminary data.</text>
</comment>
<dbReference type="EMBL" id="JBHTLP010000043">
    <property type="protein sequence ID" value="MFD1145342.1"/>
    <property type="molecule type" value="Genomic_DNA"/>
</dbReference>
<protein>
    <submittedName>
        <fullName evidence="5">Glycosyltransferase family 61 protein</fullName>
    </submittedName>
</protein>
<keyword evidence="2" id="KW-0808">Transferase</keyword>
<keyword evidence="3" id="KW-0325">Glycoprotein</keyword>
<sequence>MTTAIVQKSLKLLRQLALQVQVGNVKGKAPEFAFEPEENEKLFGPYGGAENLHVWKLNDVVCSGLYGGAIINKFNQLYLRFISFPWGKTLHPASTLPYVGKNVGEIEKAIYLITPEAPNNYYHWVVDLLPRLLVLTKYSLSDLKDRVIILHHTAKSYETNYLAMLGIEKEKVFRLKPFETVKVKDLVVADYYGLNKPFAAWKKEILDQLSANKPRLPKKKIYLLRGKQAKRSLIGEERLVAMLEKLGFTIVNPQGMTVEEQINTLREAEVVVALHGAALTNIIFCEPQTLVVELRSTHLPPEHYSAIAKTYNFRFKTVSLPPERQVKKSNSANKQSLVLTEEAVAELMTLLGEREKQASFK</sequence>
<evidence type="ECO:0000313" key="6">
    <source>
        <dbReference type="Proteomes" id="UP001597116"/>
    </source>
</evidence>
<evidence type="ECO:0000256" key="1">
    <source>
        <dbReference type="ARBA" id="ARBA00022676"/>
    </source>
</evidence>
<organism evidence="5 6">
    <name type="scientific">Larkinella insperata</name>
    <dbReference type="NCBI Taxonomy" id="332158"/>
    <lineage>
        <taxon>Bacteria</taxon>
        <taxon>Pseudomonadati</taxon>
        <taxon>Bacteroidota</taxon>
        <taxon>Cytophagia</taxon>
        <taxon>Cytophagales</taxon>
        <taxon>Spirosomataceae</taxon>
        <taxon>Larkinella</taxon>
    </lineage>
</organism>
<gene>
    <name evidence="5" type="ORF">ACFQ4C_29720</name>
</gene>
<keyword evidence="6" id="KW-1185">Reference proteome</keyword>
<dbReference type="Proteomes" id="UP001597116">
    <property type="component" value="Unassembled WGS sequence"/>
</dbReference>
<feature type="domain" description="Glycosyltransferase 61 catalytic" evidence="4">
    <location>
        <begin position="121"/>
        <end position="292"/>
    </location>
</feature>
<accession>A0ABW3QH08</accession>
<proteinExistence type="predicted"/>
<dbReference type="RefSeq" id="WP_265991499.1">
    <property type="nucleotide sequence ID" value="NZ_CP110973.1"/>
</dbReference>
<name>A0ABW3QH08_9BACT</name>
<dbReference type="PANTHER" id="PTHR20961">
    <property type="entry name" value="GLYCOSYLTRANSFERASE"/>
    <property type="match status" value="1"/>
</dbReference>
<reference evidence="6" key="1">
    <citation type="journal article" date="2019" name="Int. J. Syst. Evol. Microbiol.">
        <title>The Global Catalogue of Microorganisms (GCM) 10K type strain sequencing project: providing services to taxonomists for standard genome sequencing and annotation.</title>
        <authorList>
            <consortium name="The Broad Institute Genomics Platform"/>
            <consortium name="The Broad Institute Genome Sequencing Center for Infectious Disease"/>
            <person name="Wu L."/>
            <person name="Ma J."/>
        </authorList>
    </citation>
    <scope>NUCLEOTIDE SEQUENCE [LARGE SCALE GENOMIC DNA]</scope>
    <source>
        <strain evidence="6">CCUG 55608</strain>
    </source>
</reference>
<dbReference type="InterPro" id="IPR007657">
    <property type="entry name" value="Glycosyltransferase_61"/>
</dbReference>
<evidence type="ECO:0000256" key="2">
    <source>
        <dbReference type="ARBA" id="ARBA00022679"/>
    </source>
</evidence>
<evidence type="ECO:0000256" key="3">
    <source>
        <dbReference type="ARBA" id="ARBA00023180"/>
    </source>
</evidence>
<evidence type="ECO:0000313" key="5">
    <source>
        <dbReference type="EMBL" id="MFD1145342.1"/>
    </source>
</evidence>